<proteinExistence type="predicted"/>
<comment type="caution">
    <text evidence="1">The sequence shown here is derived from an EMBL/GenBank/DDBJ whole genome shotgun (WGS) entry which is preliminary data.</text>
</comment>
<protein>
    <submittedName>
        <fullName evidence="1">Uncharacterized protein</fullName>
    </submittedName>
</protein>
<gene>
    <name evidence="1" type="ORF">MU1_23020</name>
</gene>
<sequence length="387" mass="44026">MLFKQLSRTLICGLMLITASVEWLPDTTLHAASMKAREEVSVSSGLLLSVKTSPSAQYEDHITISDPDIIDAVKRPKWQPLPTASFSSSIEVPRFTDLFVVGQGMQLRLDSNSRLWDERQMKMLTISDKSAAKLNKSAAALREKHYGHLLDWQEAEKLFSRKAVFVIKDIETGLSFRVQRRAGHDHADVQPVTKDDTEIMKQIFNNGWTWDRKAIIAEKDGKQIAASMNGMPHGGDGIPGNGMSGHFCVHFLNSSTHKSETPDLPHQLMVYKAAGKLRSYFDDATPFRLAQSLIEALHHDEFEMVRLLTEGLPIEQTEALLQQKQDWRHIRKKDGRELPQEEPWQSEVQMETETLHASRGKRLVYFHSRYVRTSPISPWELKELTVS</sequence>
<reference evidence="1 2" key="1">
    <citation type="submission" date="2023-03" db="EMBL/GenBank/DDBJ databases">
        <title>Draft genome sequence of the bacteria which degrade cell wall of Tricholomamatutake.</title>
        <authorList>
            <person name="Konishi Y."/>
            <person name="Fukuta Y."/>
            <person name="Shirasaka N."/>
        </authorList>
    </citation>
    <scope>NUCLEOTIDE SEQUENCE [LARGE SCALE GENOMIC DNA]</scope>
    <source>
        <strain evidence="2">mu1</strain>
    </source>
</reference>
<organism evidence="1 2">
    <name type="scientific">Paenibacillus glycanilyticus</name>
    <dbReference type="NCBI Taxonomy" id="126569"/>
    <lineage>
        <taxon>Bacteria</taxon>
        <taxon>Bacillati</taxon>
        <taxon>Bacillota</taxon>
        <taxon>Bacilli</taxon>
        <taxon>Bacillales</taxon>
        <taxon>Paenibacillaceae</taxon>
        <taxon>Paenibacillus</taxon>
    </lineage>
</organism>
<keyword evidence="2" id="KW-1185">Reference proteome</keyword>
<evidence type="ECO:0000313" key="2">
    <source>
        <dbReference type="Proteomes" id="UP001157114"/>
    </source>
</evidence>
<evidence type="ECO:0000313" key="1">
    <source>
        <dbReference type="EMBL" id="GLX67957.1"/>
    </source>
</evidence>
<name>A0ABQ6GFY9_9BACL</name>
<accession>A0ABQ6GFY9</accession>
<dbReference type="EMBL" id="BSSQ01000010">
    <property type="protein sequence ID" value="GLX67957.1"/>
    <property type="molecule type" value="Genomic_DNA"/>
</dbReference>
<dbReference type="RefSeq" id="WP_284238715.1">
    <property type="nucleotide sequence ID" value="NZ_BSSQ01000010.1"/>
</dbReference>
<dbReference type="Proteomes" id="UP001157114">
    <property type="component" value="Unassembled WGS sequence"/>
</dbReference>